<feature type="compositionally biased region" description="Low complexity" evidence="22">
    <location>
        <begin position="413"/>
        <end position="437"/>
    </location>
</feature>
<dbReference type="GO" id="GO:0046872">
    <property type="term" value="F:metal ion binding"/>
    <property type="evidence" value="ECO:0007669"/>
    <property type="project" value="UniProtKB-KW"/>
</dbReference>
<keyword evidence="10" id="KW-0732">Signal</keyword>
<evidence type="ECO:0000256" key="19">
    <source>
        <dbReference type="ARBA" id="ARBA00023326"/>
    </source>
</evidence>
<dbReference type="GO" id="GO:0004099">
    <property type="term" value="F:chitin deacetylase activity"/>
    <property type="evidence" value="ECO:0007669"/>
    <property type="project" value="UniProtKB-EC"/>
</dbReference>
<keyword evidence="7" id="KW-0964">Secreted</keyword>
<dbReference type="GO" id="GO:0005886">
    <property type="term" value="C:plasma membrane"/>
    <property type="evidence" value="ECO:0007669"/>
    <property type="project" value="UniProtKB-SubCell"/>
</dbReference>
<evidence type="ECO:0000256" key="13">
    <source>
        <dbReference type="ARBA" id="ARBA00023136"/>
    </source>
</evidence>
<comment type="cofactor">
    <cofactor evidence="1">
        <name>Co(2+)</name>
        <dbReference type="ChEBI" id="CHEBI:48828"/>
    </cofactor>
</comment>
<evidence type="ECO:0000256" key="17">
    <source>
        <dbReference type="ARBA" id="ARBA00023288"/>
    </source>
</evidence>
<dbReference type="InterPro" id="IPR002509">
    <property type="entry name" value="NODB_dom"/>
</dbReference>
<evidence type="ECO:0000256" key="3">
    <source>
        <dbReference type="ARBA" id="ARBA00004609"/>
    </source>
</evidence>
<comment type="similarity">
    <text evidence="4">Belongs to the polysaccharide deacetylase family.</text>
</comment>
<keyword evidence="19" id="KW-0624">Polysaccharide degradation</keyword>
<evidence type="ECO:0000256" key="1">
    <source>
        <dbReference type="ARBA" id="ARBA00001941"/>
    </source>
</evidence>
<dbReference type="InterPro" id="IPR011330">
    <property type="entry name" value="Glyco_hydro/deAcase_b/a-brl"/>
</dbReference>
<dbReference type="Proteomes" id="UP001214415">
    <property type="component" value="Chromosome 3"/>
</dbReference>
<evidence type="ECO:0000256" key="8">
    <source>
        <dbReference type="ARBA" id="ARBA00022622"/>
    </source>
</evidence>
<evidence type="ECO:0000256" key="7">
    <source>
        <dbReference type="ARBA" id="ARBA00022525"/>
    </source>
</evidence>
<evidence type="ECO:0000259" key="23">
    <source>
        <dbReference type="PROSITE" id="PS51677"/>
    </source>
</evidence>
<reference evidence="24" key="1">
    <citation type="submission" date="2023-03" db="EMBL/GenBank/DDBJ databases">
        <title>Mating type loci evolution in Malassezia.</title>
        <authorList>
            <person name="Coelho M.A."/>
        </authorList>
    </citation>
    <scope>NUCLEOTIDE SEQUENCE</scope>
    <source>
        <strain evidence="24">CBS 12830</strain>
    </source>
</reference>
<keyword evidence="11" id="KW-0378">Hydrolase</keyword>
<keyword evidence="18" id="KW-0961">Cell wall biogenesis/degradation</keyword>
<evidence type="ECO:0000256" key="15">
    <source>
        <dbReference type="ARBA" id="ARBA00023277"/>
    </source>
</evidence>
<dbReference type="Gene3D" id="3.20.20.370">
    <property type="entry name" value="Glycoside hydrolase/deacetylase"/>
    <property type="match status" value="1"/>
</dbReference>
<gene>
    <name evidence="24" type="ORF">MEQU1_001422</name>
</gene>
<keyword evidence="17" id="KW-0449">Lipoprotein</keyword>
<dbReference type="GO" id="GO:0000272">
    <property type="term" value="P:polysaccharide catabolic process"/>
    <property type="evidence" value="ECO:0007669"/>
    <property type="project" value="UniProtKB-KW"/>
</dbReference>
<dbReference type="PANTHER" id="PTHR10587">
    <property type="entry name" value="GLYCOSYL TRANSFERASE-RELATED"/>
    <property type="match status" value="1"/>
</dbReference>
<organism evidence="24 25">
    <name type="scientific">Malassezia equina</name>
    <dbReference type="NCBI Taxonomy" id="1381935"/>
    <lineage>
        <taxon>Eukaryota</taxon>
        <taxon>Fungi</taxon>
        <taxon>Dikarya</taxon>
        <taxon>Basidiomycota</taxon>
        <taxon>Ustilaginomycotina</taxon>
        <taxon>Malasseziomycetes</taxon>
        <taxon>Malasseziales</taxon>
        <taxon>Malasseziaceae</taxon>
        <taxon>Malassezia</taxon>
    </lineage>
</organism>
<name>A0AAF0EDV3_9BASI</name>
<evidence type="ECO:0000256" key="6">
    <source>
        <dbReference type="ARBA" id="ARBA00022512"/>
    </source>
</evidence>
<dbReference type="InterPro" id="IPR050248">
    <property type="entry name" value="Polysacc_deacetylase_ArnD"/>
</dbReference>
<dbReference type="CDD" id="cd10952">
    <property type="entry name" value="CE4_MrCDA_like"/>
    <property type="match status" value="1"/>
</dbReference>
<evidence type="ECO:0000256" key="9">
    <source>
        <dbReference type="ARBA" id="ARBA00022723"/>
    </source>
</evidence>
<evidence type="ECO:0000256" key="14">
    <source>
        <dbReference type="ARBA" id="ARBA00023180"/>
    </source>
</evidence>
<comment type="subcellular location">
    <subcellularLocation>
        <location evidence="3">Cell membrane</location>
        <topology evidence="3">Lipid-anchor</topology>
        <topology evidence="3">GPI-anchor</topology>
    </subcellularLocation>
    <subcellularLocation>
        <location evidence="2">Secreted</location>
        <location evidence="2">Cell wall</location>
    </subcellularLocation>
</comment>
<evidence type="ECO:0000256" key="22">
    <source>
        <dbReference type="SAM" id="MobiDB-lite"/>
    </source>
</evidence>
<feature type="non-terminal residue" evidence="24">
    <location>
        <position position="1"/>
    </location>
</feature>
<evidence type="ECO:0000256" key="12">
    <source>
        <dbReference type="ARBA" id="ARBA00023024"/>
    </source>
</evidence>
<keyword evidence="12" id="KW-0146">Chitin degradation</keyword>
<dbReference type="EC" id="3.5.1.41" evidence="20"/>
<evidence type="ECO:0000256" key="2">
    <source>
        <dbReference type="ARBA" id="ARBA00004191"/>
    </source>
</evidence>
<evidence type="ECO:0000313" key="24">
    <source>
        <dbReference type="EMBL" id="WFD22745.1"/>
    </source>
</evidence>
<dbReference type="AlphaFoldDB" id="A0AAF0EDV3"/>
<proteinExistence type="inferred from homology"/>
<dbReference type="Pfam" id="PF01522">
    <property type="entry name" value="Polysacc_deac_1"/>
    <property type="match status" value="1"/>
</dbReference>
<evidence type="ECO:0000256" key="16">
    <source>
        <dbReference type="ARBA" id="ARBA00023285"/>
    </source>
</evidence>
<keyword evidence="6" id="KW-0134">Cell wall</keyword>
<keyword evidence="8" id="KW-0336">GPI-anchor</keyword>
<dbReference type="GO" id="GO:0098552">
    <property type="term" value="C:side of membrane"/>
    <property type="evidence" value="ECO:0007669"/>
    <property type="project" value="UniProtKB-KW"/>
</dbReference>
<keyword evidence="9" id="KW-0479">Metal-binding</keyword>
<comment type="catalytic activity">
    <reaction evidence="21">
        <text>[(1-&gt;4)-N-acetyl-beta-D-glucosaminyl](n) + n H2O = chitosan + n acetate</text>
        <dbReference type="Rhea" id="RHEA:10464"/>
        <dbReference type="Rhea" id="RHEA-COMP:9593"/>
        <dbReference type="Rhea" id="RHEA-COMP:9597"/>
        <dbReference type="ChEBI" id="CHEBI:15377"/>
        <dbReference type="ChEBI" id="CHEBI:17029"/>
        <dbReference type="ChEBI" id="CHEBI:30089"/>
        <dbReference type="ChEBI" id="CHEBI:57704"/>
        <dbReference type="EC" id="3.5.1.41"/>
    </reaction>
    <physiologicalReaction direction="left-to-right" evidence="21">
        <dbReference type="Rhea" id="RHEA:10465"/>
    </physiologicalReaction>
</comment>
<dbReference type="EMBL" id="CP119902">
    <property type="protein sequence ID" value="WFD22745.1"/>
    <property type="molecule type" value="Genomic_DNA"/>
</dbReference>
<evidence type="ECO:0000313" key="25">
    <source>
        <dbReference type="Proteomes" id="UP001214415"/>
    </source>
</evidence>
<dbReference type="PROSITE" id="PS51677">
    <property type="entry name" value="NODB"/>
    <property type="match status" value="1"/>
</dbReference>
<feature type="region of interest" description="Disordered" evidence="22">
    <location>
        <begin position="387"/>
        <end position="437"/>
    </location>
</feature>
<keyword evidence="5" id="KW-1003">Cell membrane</keyword>
<keyword evidence="14" id="KW-0325">Glycoprotein</keyword>
<sequence>AHISRGFTLEKEKKDVVRHHRVARARLHTRGQPPTMSSWAQIKGSSQECKDYTLPSSAKLQKTYPTDWKIAHIVDGDTEAQSVWKDIQSSGIIPSHVQVKTGTSKHMGIKNDGYDADSDPDCWWSASGCMKPKAKGLSQDLYECPEPDTWGLTFDDGPECGHNKFYNFLKDNKLKATLFYIGSNVLDYPLQAQRGLADGHDICVHTWSHHYMTTLSNEQVFAELYYTTRIIKDVLGITTRCWRPPFGDVDDRVRAIAAGLGLRTIIWEQDTNDWDIQPDGGSPTQKIDSNYQKIIDLKQQGKVNDKGIIVLTHELTQNTENEFMKMYPKIQKAYKHVVPLSACMNATTPYAESNVTYPTFSEFTSGQIDAKGLPDLDTYQIPVASKLDITKEADQKTPGGFSARSPQPPPSQSNPGSSGSPTDQSQPDSSDSQNSSTRLHGVSTFLLSMATLLVNVLMM</sequence>
<dbReference type="GO" id="GO:0009272">
    <property type="term" value="P:fungal-type cell wall biogenesis"/>
    <property type="evidence" value="ECO:0007669"/>
    <property type="project" value="UniProtKB-ARBA"/>
</dbReference>
<keyword evidence="25" id="KW-1185">Reference proteome</keyword>
<keyword evidence="16" id="KW-0170">Cobalt</keyword>
<protein>
    <recommendedName>
        <fullName evidence="20">chitin deacetylase</fullName>
        <ecNumber evidence="20">3.5.1.41</ecNumber>
    </recommendedName>
</protein>
<keyword evidence="13" id="KW-0472">Membrane</keyword>
<evidence type="ECO:0000256" key="11">
    <source>
        <dbReference type="ARBA" id="ARBA00022801"/>
    </source>
</evidence>
<accession>A0AAF0EDV3</accession>
<dbReference type="GO" id="GO:0006032">
    <property type="term" value="P:chitin catabolic process"/>
    <property type="evidence" value="ECO:0007669"/>
    <property type="project" value="UniProtKB-KW"/>
</dbReference>
<evidence type="ECO:0000256" key="20">
    <source>
        <dbReference type="ARBA" id="ARBA00024056"/>
    </source>
</evidence>
<keyword evidence="15" id="KW-0119">Carbohydrate metabolism</keyword>
<evidence type="ECO:0000256" key="10">
    <source>
        <dbReference type="ARBA" id="ARBA00022729"/>
    </source>
</evidence>
<evidence type="ECO:0000256" key="5">
    <source>
        <dbReference type="ARBA" id="ARBA00022475"/>
    </source>
</evidence>
<evidence type="ECO:0000256" key="21">
    <source>
        <dbReference type="ARBA" id="ARBA00048494"/>
    </source>
</evidence>
<evidence type="ECO:0000256" key="4">
    <source>
        <dbReference type="ARBA" id="ARBA00010973"/>
    </source>
</evidence>
<dbReference type="PANTHER" id="PTHR10587:SF98">
    <property type="entry name" value="CHITIN DEACETYLASE"/>
    <property type="match status" value="1"/>
</dbReference>
<dbReference type="FunFam" id="3.20.20.370:FF:000004">
    <property type="entry name" value="Related to Chitin deacetylase"/>
    <property type="match status" value="1"/>
</dbReference>
<feature type="domain" description="NodB homology" evidence="23">
    <location>
        <begin position="148"/>
        <end position="338"/>
    </location>
</feature>
<dbReference type="GO" id="GO:0071555">
    <property type="term" value="P:cell wall organization"/>
    <property type="evidence" value="ECO:0007669"/>
    <property type="project" value="UniProtKB-KW"/>
</dbReference>
<evidence type="ECO:0000256" key="18">
    <source>
        <dbReference type="ARBA" id="ARBA00023316"/>
    </source>
</evidence>
<dbReference type="SUPFAM" id="SSF88713">
    <property type="entry name" value="Glycoside hydrolase/deacetylase"/>
    <property type="match status" value="1"/>
</dbReference>